<evidence type="ECO:0000313" key="2">
    <source>
        <dbReference type="EMBL" id="KKS70917.1"/>
    </source>
</evidence>
<accession>A0A0G1BC97</accession>
<comment type="caution">
    <text evidence="2">The sequence shown here is derived from an EMBL/GenBank/DDBJ whole genome shotgun (WGS) entry which is preliminary data.</text>
</comment>
<organism evidence="2 3">
    <name type="scientific">Candidatus Daviesbacteria bacterium GW2011_GWA2_42_7</name>
    <dbReference type="NCBI Taxonomy" id="1618425"/>
    <lineage>
        <taxon>Bacteria</taxon>
        <taxon>Candidatus Daviesiibacteriota</taxon>
    </lineage>
</organism>
<feature type="region of interest" description="Disordered" evidence="1">
    <location>
        <begin position="1"/>
        <end position="24"/>
    </location>
</feature>
<feature type="compositionally biased region" description="Polar residues" evidence="1">
    <location>
        <begin position="1"/>
        <end position="13"/>
    </location>
</feature>
<reference evidence="2 3" key="1">
    <citation type="journal article" date="2015" name="Nature">
        <title>rRNA introns, odd ribosomes, and small enigmatic genomes across a large radiation of phyla.</title>
        <authorList>
            <person name="Brown C.T."/>
            <person name="Hug L.A."/>
            <person name="Thomas B.C."/>
            <person name="Sharon I."/>
            <person name="Castelle C.J."/>
            <person name="Singh A."/>
            <person name="Wilkins M.J."/>
            <person name="Williams K.H."/>
            <person name="Banfield J.F."/>
        </authorList>
    </citation>
    <scope>NUCLEOTIDE SEQUENCE [LARGE SCALE GENOMIC DNA]</scope>
</reference>
<dbReference type="EMBL" id="LCEJ01000010">
    <property type="protein sequence ID" value="KKS70917.1"/>
    <property type="molecule type" value="Genomic_DNA"/>
</dbReference>
<evidence type="ECO:0000256" key="1">
    <source>
        <dbReference type="SAM" id="MobiDB-lite"/>
    </source>
</evidence>
<sequence length="447" mass="50665">MGDGSSTPETADSSPPKAKTEGGRLLRFVPNRLREVLGRREPHGITPLNATANSYVTPEMEDQKLLEQYAQVEPAEKELASLQGEIQRSTFLTLDSFPPEFREALIEDTKQFNLFMDKLRRGEYIDRVPRNLLNVLGPHISSPTGTGALRAHPKEYLLASIKKARELLGYYPKHHDIGECIKDLRAQLNGESSSVKAVEELKQPERYLSHGVAHEGIQSIFQSGYIGSRQSQLDRYGKTHIATSGTHARVVEYPDYFDLDYKDNSAMNHRVIKADFHQSAEGYILNTRSKRERYELLVLDGVYYGLGVINFVFPEAEILQVSSFFASDGLHVFNKNYDTKNNRQGYEVSLRDTSHFVVTSTENKDRVLKFIEQADWIEDKEAYIRDNVVFLDEKGLNSQQINERVRELSRGKFADLNYPNFGSHVVPTGTVLDSEEAVNGAQLFKLV</sequence>
<proteinExistence type="predicted"/>
<dbReference type="AlphaFoldDB" id="A0A0G1BC97"/>
<name>A0A0G1BC97_9BACT</name>
<protein>
    <submittedName>
        <fullName evidence="2">Uncharacterized protein</fullName>
    </submittedName>
</protein>
<dbReference type="Proteomes" id="UP000034785">
    <property type="component" value="Unassembled WGS sequence"/>
</dbReference>
<gene>
    <name evidence="2" type="ORF">UV41_C0010G0028</name>
</gene>
<evidence type="ECO:0000313" key="3">
    <source>
        <dbReference type="Proteomes" id="UP000034785"/>
    </source>
</evidence>